<dbReference type="PROSITE" id="PS00211">
    <property type="entry name" value="ABC_TRANSPORTER_1"/>
    <property type="match status" value="1"/>
</dbReference>
<evidence type="ECO:0000256" key="8">
    <source>
        <dbReference type="ARBA" id="ARBA00022967"/>
    </source>
</evidence>
<dbReference type="GO" id="GO:0005524">
    <property type="term" value="F:ATP binding"/>
    <property type="evidence" value="ECO:0007669"/>
    <property type="project" value="UniProtKB-KW"/>
</dbReference>
<keyword evidence="3" id="KW-0813">Transport</keyword>
<comment type="subcellular location">
    <subcellularLocation>
        <location evidence="1">Cell membrane</location>
        <topology evidence="1">Peripheral membrane protein</topology>
    </subcellularLocation>
</comment>
<keyword evidence="8" id="KW-1278">Translocase</keyword>
<dbReference type="GO" id="GO:0005886">
    <property type="term" value="C:plasma membrane"/>
    <property type="evidence" value="ECO:0007669"/>
    <property type="project" value="UniProtKB-SubCell"/>
</dbReference>
<gene>
    <name evidence="11" type="ORF">COY52_01800</name>
</gene>
<keyword evidence="6" id="KW-0547">Nucleotide-binding</keyword>
<keyword evidence="7 11" id="KW-0067">ATP-binding</keyword>
<dbReference type="InterPro" id="IPR003593">
    <property type="entry name" value="AAA+_ATPase"/>
</dbReference>
<dbReference type="Pfam" id="PF00005">
    <property type="entry name" value="ABC_tran"/>
    <property type="match status" value="1"/>
</dbReference>
<dbReference type="PANTHER" id="PTHR43297:SF14">
    <property type="entry name" value="ATPASE AAA-TYPE CORE DOMAIN-CONTAINING PROTEIN"/>
    <property type="match status" value="1"/>
</dbReference>
<dbReference type="InterPro" id="IPR017871">
    <property type="entry name" value="ABC_transporter-like_CS"/>
</dbReference>
<evidence type="ECO:0000256" key="7">
    <source>
        <dbReference type="ARBA" id="ARBA00022840"/>
    </source>
</evidence>
<dbReference type="PANTHER" id="PTHR43297">
    <property type="entry name" value="OLIGOPEPTIDE TRANSPORT ATP-BINDING PROTEIN APPD"/>
    <property type="match status" value="1"/>
</dbReference>
<dbReference type="NCBIfam" id="TIGR01727">
    <property type="entry name" value="oligo_HPY"/>
    <property type="match status" value="1"/>
</dbReference>
<dbReference type="Pfam" id="PF08352">
    <property type="entry name" value="oligo_HPY"/>
    <property type="match status" value="1"/>
</dbReference>
<dbReference type="PROSITE" id="PS50893">
    <property type="entry name" value="ABC_TRANSPORTER_2"/>
    <property type="match status" value="1"/>
</dbReference>
<accession>A0A2M7SEP3</accession>
<evidence type="ECO:0000256" key="5">
    <source>
        <dbReference type="ARBA" id="ARBA00022519"/>
    </source>
</evidence>
<evidence type="ECO:0000313" key="11">
    <source>
        <dbReference type="EMBL" id="PIZ17978.1"/>
    </source>
</evidence>
<keyword evidence="9" id="KW-0472">Membrane</keyword>
<dbReference type="Proteomes" id="UP000229307">
    <property type="component" value="Unassembled WGS sequence"/>
</dbReference>
<dbReference type="InterPro" id="IPR050388">
    <property type="entry name" value="ABC_Ni/Peptide_Import"/>
</dbReference>
<dbReference type="FunFam" id="3.40.50.300:FF:000016">
    <property type="entry name" value="Oligopeptide ABC transporter ATP-binding component"/>
    <property type="match status" value="1"/>
</dbReference>
<dbReference type="InterPro" id="IPR013563">
    <property type="entry name" value="Oligopep_ABC_C"/>
</dbReference>
<sequence>MEKLLEINNLKTYFNTAEGIVRAVDGVDLSVGAGRTLALAGESGCGKSVTALSVLRLVQHPGKIVGGEIIYKGSELLKLSEDGIRKIRGKEISMIFQDPFTSLNPVFTVGNQIEEAIKVHIPGSAKNREAARRAVEMLSLVELPSPENIYHYYPHQLSGGMQQRAMIAMALATNPSLLIADEPTTALDITIQAQILDLLERLRQKFNMSVMLITHNLGIIDRIADDVAIMYLGRIMECSEKNEFFKTPLHPYTRGLLDAVPKIREKKKLYVIPGSLPSPLEIPQGCRFNPRCEKKMEICGREEPALKEISPGHTCRCWLY</sequence>
<reference evidence="12" key="1">
    <citation type="submission" date="2017-09" db="EMBL/GenBank/DDBJ databases">
        <title>Depth-based differentiation of microbial function through sediment-hosted aquifers and enrichment of novel symbionts in the deep terrestrial subsurface.</title>
        <authorList>
            <person name="Probst A.J."/>
            <person name="Ladd B."/>
            <person name="Jarett J.K."/>
            <person name="Geller-Mcgrath D.E."/>
            <person name="Sieber C.M.K."/>
            <person name="Emerson J.B."/>
            <person name="Anantharaman K."/>
            <person name="Thomas B.C."/>
            <person name="Malmstrom R."/>
            <person name="Stieglmeier M."/>
            <person name="Klingl A."/>
            <person name="Woyke T."/>
            <person name="Ryan C.M."/>
            <person name="Banfield J.F."/>
        </authorList>
    </citation>
    <scope>NUCLEOTIDE SEQUENCE [LARGE SCALE GENOMIC DNA]</scope>
</reference>
<organism evidence="11 12">
    <name type="scientific">Candidatus Desantisbacteria bacterium CG_4_10_14_0_8_um_filter_48_22</name>
    <dbReference type="NCBI Taxonomy" id="1974543"/>
    <lineage>
        <taxon>Bacteria</taxon>
        <taxon>Candidatus Desantisiibacteriota</taxon>
    </lineage>
</organism>
<dbReference type="SMART" id="SM00382">
    <property type="entry name" value="AAA"/>
    <property type="match status" value="1"/>
</dbReference>
<evidence type="ECO:0000256" key="2">
    <source>
        <dbReference type="ARBA" id="ARBA00005417"/>
    </source>
</evidence>
<evidence type="ECO:0000256" key="9">
    <source>
        <dbReference type="ARBA" id="ARBA00023136"/>
    </source>
</evidence>
<dbReference type="CDD" id="cd03257">
    <property type="entry name" value="ABC_NikE_OppD_transporters"/>
    <property type="match status" value="1"/>
</dbReference>
<dbReference type="EMBL" id="PFMR01000055">
    <property type="protein sequence ID" value="PIZ17978.1"/>
    <property type="molecule type" value="Genomic_DNA"/>
</dbReference>
<dbReference type="GO" id="GO:0015833">
    <property type="term" value="P:peptide transport"/>
    <property type="evidence" value="ECO:0007669"/>
    <property type="project" value="InterPro"/>
</dbReference>
<dbReference type="Gene3D" id="3.40.50.300">
    <property type="entry name" value="P-loop containing nucleotide triphosphate hydrolases"/>
    <property type="match status" value="1"/>
</dbReference>
<comment type="similarity">
    <text evidence="2">Belongs to the ABC transporter superfamily.</text>
</comment>
<dbReference type="InterPro" id="IPR027417">
    <property type="entry name" value="P-loop_NTPase"/>
</dbReference>
<dbReference type="InterPro" id="IPR003439">
    <property type="entry name" value="ABC_transporter-like_ATP-bd"/>
</dbReference>
<comment type="caution">
    <text evidence="11">The sequence shown here is derived from an EMBL/GenBank/DDBJ whole genome shotgun (WGS) entry which is preliminary data.</text>
</comment>
<dbReference type="SUPFAM" id="SSF52540">
    <property type="entry name" value="P-loop containing nucleoside triphosphate hydrolases"/>
    <property type="match status" value="1"/>
</dbReference>
<name>A0A2M7SEP3_9BACT</name>
<keyword evidence="4" id="KW-1003">Cell membrane</keyword>
<dbReference type="AlphaFoldDB" id="A0A2M7SEP3"/>
<evidence type="ECO:0000256" key="4">
    <source>
        <dbReference type="ARBA" id="ARBA00022475"/>
    </source>
</evidence>
<evidence type="ECO:0000256" key="1">
    <source>
        <dbReference type="ARBA" id="ARBA00004202"/>
    </source>
</evidence>
<keyword evidence="5" id="KW-0997">Cell inner membrane</keyword>
<feature type="domain" description="ABC transporter" evidence="10">
    <location>
        <begin position="5"/>
        <end position="257"/>
    </location>
</feature>
<proteinExistence type="inferred from homology"/>
<evidence type="ECO:0000256" key="6">
    <source>
        <dbReference type="ARBA" id="ARBA00022741"/>
    </source>
</evidence>
<dbReference type="GO" id="GO:0016887">
    <property type="term" value="F:ATP hydrolysis activity"/>
    <property type="evidence" value="ECO:0007669"/>
    <property type="project" value="InterPro"/>
</dbReference>
<protein>
    <submittedName>
        <fullName evidence="11">Dipeptide/oligopeptide/nickel ABC transporter ATP-binding protein</fullName>
    </submittedName>
</protein>
<evidence type="ECO:0000256" key="3">
    <source>
        <dbReference type="ARBA" id="ARBA00022448"/>
    </source>
</evidence>
<evidence type="ECO:0000313" key="12">
    <source>
        <dbReference type="Proteomes" id="UP000229307"/>
    </source>
</evidence>
<evidence type="ECO:0000259" key="10">
    <source>
        <dbReference type="PROSITE" id="PS50893"/>
    </source>
</evidence>